<evidence type="ECO:0000313" key="11">
    <source>
        <dbReference type="Proteomes" id="UP001645038"/>
    </source>
</evidence>
<comment type="similarity">
    <text evidence="9">Belongs to the peptidase M15D family.</text>
</comment>
<dbReference type="PANTHER" id="PTHR43126:SF2">
    <property type="entry name" value="D-ALANYL-D-ALANINE DIPEPTIDASE"/>
    <property type="match status" value="1"/>
</dbReference>
<keyword evidence="3 9" id="KW-0479">Metal-binding</keyword>
<keyword evidence="7 9" id="KW-0482">Metalloprotease</keyword>
<dbReference type="CDD" id="cd14843">
    <property type="entry name" value="D-Ala-D-Ala_dipeptidase_like"/>
    <property type="match status" value="1"/>
</dbReference>
<dbReference type="SUPFAM" id="SSF55166">
    <property type="entry name" value="Hedgehog/DD-peptidase"/>
    <property type="match status" value="1"/>
</dbReference>
<keyword evidence="4 9" id="KW-0378">Hydrolase</keyword>
<keyword evidence="11" id="KW-1185">Reference proteome</keyword>
<feature type="binding site" evidence="9">
    <location>
        <position position="218"/>
    </location>
    <ligand>
        <name>Zn(2+)</name>
        <dbReference type="ChEBI" id="CHEBI:29105"/>
        <note>catalytic</note>
    </ligand>
</feature>
<evidence type="ECO:0000313" key="10">
    <source>
        <dbReference type="EMBL" id="MBE0462117.1"/>
    </source>
</evidence>
<sequence length="259" mass="28874">MPAPSISDKALSPIPSHPAPQWDKVSRLSITDNGERLLPMSLAPAPIRVFPAYARLGIPGAVNECFVREGVYRALMTAARSLPDGIGLIVLDGWRPWRVQQYLFETLQAAIQNRQPELSESELLARTREFVSVPSQDPSAPSPHLTGGAVDVTLCDADGVPLDMGTLFDETLPASHTDHFEKLDSLTANQRNARDHRRLLYHTMAEQGFTNLPSEWWHYDLGDQLWGHYCASSNSGTNSVYYGPTEPETIENRWRRQLG</sequence>
<comment type="caution">
    <text evidence="10">The sequence shown here is derived from an EMBL/GenBank/DDBJ whole genome shotgun (WGS) entry which is preliminary data.</text>
</comment>
<protein>
    <recommendedName>
        <fullName evidence="9">D-alanyl-D-alanine dipeptidase</fullName>
        <shortName evidence="9">D-Ala-D-Ala dipeptidase</shortName>
        <ecNumber evidence="9">3.4.13.22</ecNumber>
    </recommendedName>
</protein>
<dbReference type="InterPro" id="IPR009045">
    <property type="entry name" value="Zn_M74/Hedgehog-like"/>
</dbReference>
<dbReference type="HAMAP" id="MF_01924">
    <property type="entry name" value="A_A_dipeptidase"/>
    <property type="match status" value="1"/>
</dbReference>
<accession>A0ABR9FTZ6</accession>
<evidence type="ECO:0000256" key="2">
    <source>
        <dbReference type="ARBA" id="ARBA00022670"/>
    </source>
</evidence>
<keyword evidence="5 9" id="KW-0862">Zinc</keyword>
<evidence type="ECO:0000256" key="7">
    <source>
        <dbReference type="ARBA" id="ARBA00023049"/>
    </source>
</evidence>
<feature type="active site" description="Proton donor/acceptor" evidence="9">
    <location>
        <position position="215"/>
    </location>
</feature>
<dbReference type="RefSeq" id="WP_192536636.1">
    <property type="nucleotide sequence ID" value="NZ_JABUZA010000004.1"/>
</dbReference>
<name>A0ABR9FTZ6_9GAMM</name>
<organism evidence="10 11">
    <name type="scientific">Halomonas colorata</name>
    <dbReference type="NCBI Taxonomy" id="2742615"/>
    <lineage>
        <taxon>Bacteria</taxon>
        <taxon>Pseudomonadati</taxon>
        <taxon>Pseudomonadota</taxon>
        <taxon>Gammaproteobacteria</taxon>
        <taxon>Oceanospirillales</taxon>
        <taxon>Halomonadaceae</taxon>
        <taxon>Halomonas</taxon>
    </lineage>
</organism>
<keyword evidence="8" id="KW-0961">Cell wall biogenesis/degradation</keyword>
<evidence type="ECO:0000256" key="6">
    <source>
        <dbReference type="ARBA" id="ARBA00022997"/>
    </source>
</evidence>
<reference evidence="10 11" key="1">
    <citation type="submission" date="2020-07" db="EMBL/GenBank/DDBJ databases">
        <title>Halophilic bacteria isolated from french cheeses.</title>
        <authorList>
            <person name="Kothe C.I."/>
            <person name="Farah-Kraiem B."/>
            <person name="Renault P."/>
            <person name="Dridi B."/>
        </authorList>
    </citation>
    <scope>NUCLEOTIDE SEQUENCE [LARGE SCALE GENOMIC DNA]</scope>
    <source>
        <strain evidence="10 11">FME20</strain>
    </source>
</reference>
<dbReference type="EMBL" id="RRZB01000002">
    <property type="protein sequence ID" value="MBE0462117.1"/>
    <property type="molecule type" value="Genomic_DNA"/>
</dbReference>
<feature type="binding site" evidence="9">
    <location>
        <position position="151"/>
    </location>
    <ligand>
        <name>Zn(2+)</name>
        <dbReference type="ChEBI" id="CHEBI:29105"/>
        <note>catalytic</note>
    </ligand>
</feature>
<dbReference type="InterPro" id="IPR000755">
    <property type="entry name" value="A_A_dipeptidase"/>
</dbReference>
<evidence type="ECO:0000256" key="8">
    <source>
        <dbReference type="ARBA" id="ARBA00023316"/>
    </source>
</evidence>
<keyword evidence="2 9" id="KW-0645">Protease</keyword>
<keyword evidence="6 9" id="KW-0224">Dipeptidase</keyword>
<proteinExistence type="inferred from homology"/>
<dbReference type="PANTHER" id="PTHR43126">
    <property type="entry name" value="D-ALANYL-D-ALANINE DIPEPTIDASE"/>
    <property type="match status" value="1"/>
</dbReference>
<evidence type="ECO:0000256" key="1">
    <source>
        <dbReference type="ARBA" id="ARBA00001362"/>
    </source>
</evidence>
<dbReference type="Proteomes" id="UP001645038">
    <property type="component" value="Unassembled WGS sequence"/>
</dbReference>
<feature type="binding site" evidence="9">
    <location>
        <position position="144"/>
    </location>
    <ligand>
        <name>Zn(2+)</name>
        <dbReference type="ChEBI" id="CHEBI:29105"/>
        <note>catalytic</note>
    </ligand>
</feature>
<dbReference type="EC" id="3.4.13.22" evidence="9"/>
<evidence type="ECO:0000256" key="4">
    <source>
        <dbReference type="ARBA" id="ARBA00022801"/>
    </source>
</evidence>
<comment type="function">
    <text evidence="9">Catalyzes hydrolysis of the D-alanyl-D-alanine dipeptide.</text>
</comment>
<comment type="cofactor">
    <cofactor evidence="9">
        <name>Zn(2+)</name>
        <dbReference type="ChEBI" id="CHEBI:29105"/>
    </cofactor>
    <text evidence="9">Binds 1 zinc ion per subunit.</text>
</comment>
<evidence type="ECO:0000256" key="3">
    <source>
        <dbReference type="ARBA" id="ARBA00022723"/>
    </source>
</evidence>
<comment type="catalytic activity">
    <reaction evidence="1 9">
        <text>D-alanyl-D-alanine + H2O = 2 D-alanine</text>
        <dbReference type="Rhea" id="RHEA:20661"/>
        <dbReference type="ChEBI" id="CHEBI:15377"/>
        <dbReference type="ChEBI" id="CHEBI:57416"/>
        <dbReference type="ChEBI" id="CHEBI:57822"/>
        <dbReference type="EC" id="3.4.13.22"/>
    </reaction>
</comment>
<evidence type="ECO:0000256" key="9">
    <source>
        <dbReference type="HAMAP-Rule" id="MF_01924"/>
    </source>
</evidence>
<evidence type="ECO:0000256" key="5">
    <source>
        <dbReference type="ARBA" id="ARBA00022833"/>
    </source>
</evidence>
<feature type="site" description="Transition state stabilizer" evidence="9">
    <location>
        <position position="95"/>
    </location>
</feature>
<gene>
    <name evidence="9" type="primary">ddpX</name>
    <name evidence="10" type="ORF">EI547_01410</name>
</gene>
<dbReference type="Gene3D" id="3.30.1380.10">
    <property type="match status" value="1"/>
</dbReference>
<dbReference type="Pfam" id="PF01427">
    <property type="entry name" value="Peptidase_M15"/>
    <property type="match status" value="1"/>
</dbReference>